<protein>
    <submittedName>
        <fullName evidence="4">Bacteriocin</fullName>
    </submittedName>
</protein>
<reference evidence="4 5" key="1">
    <citation type="submission" date="2018-05" db="EMBL/GenBank/DDBJ databases">
        <title>Marinilabilia rubrum sp. nov., isolated from saltern sediment.</title>
        <authorList>
            <person name="Zhang R."/>
        </authorList>
    </citation>
    <scope>NUCLEOTIDE SEQUENCE [LARGE SCALE GENOMIC DNA]</scope>
    <source>
        <strain evidence="4 5">WTE16</strain>
    </source>
</reference>
<dbReference type="PIRSF" id="PIRSF019254">
    <property type="entry name" value="CFP29"/>
    <property type="match status" value="1"/>
</dbReference>
<dbReference type="OrthoDB" id="2922at2"/>
<dbReference type="EMBL" id="QEWP01000005">
    <property type="protein sequence ID" value="PWD99824.1"/>
    <property type="molecule type" value="Genomic_DNA"/>
</dbReference>
<dbReference type="RefSeq" id="WP_109263925.1">
    <property type="nucleotide sequence ID" value="NZ_QEWP01000005.1"/>
</dbReference>
<keyword evidence="3" id="KW-1284">Encapsulin nanocompartment</keyword>
<evidence type="ECO:0000313" key="5">
    <source>
        <dbReference type="Proteomes" id="UP000244956"/>
    </source>
</evidence>
<dbReference type="Gene3D" id="3.30.2400.30">
    <property type="match status" value="1"/>
</dbReference>
<accession>A0A2U2B9U8</accession>
<comment type="caution">
    <text evidence="4">The sequence shown here is derived from an EMBL/GenBank/DDBJ whole genome shotgun (WGS) entry which is preliminary data.</text>
</comment>
<sequence>MDILRKSMAPICEKAWEEINENAAEVLTSVLSARKFVDVEGPKGWDFPALSLGRVDVPSGQNGEVQYGIHQVLPLIETRVPFELNIWELDNVARGAKDIDLDNMEEAARKLARFEEDAIYNGFKSGQIKGIKECSEHDSLTLPADDDEIIAVISEGIAKLKAASVEGPYSLVLNTEQWQRFNSSGQGYPLRKRVESLLGGSIIMAPYVEDAYLVSERGGDFEMVIGQDISIGYESHNQKTVQLYFTESFTFQCVDPAAVVVLK</sequence>
<dbReference type="Pfam" id="PF04454">
    <property type="entry name" value="Linocin_M18"/>
    <property type="match status" value="1"/>
</dbReference>
<gene>
    <name evidence="4" type="ORF">DDZ16_07980</name>
</gene>
<dbReference type="AlphaFoldDB" id="A0A2U2B9U8"/>
<dbReference type="Proteomes" id="UP000244956">
    <property type="component" value="Unassembled WGS sequence"/>
</dbReference>
<dbReference type="Gene3D" id="3.30.2320.10">
    <property type="entry name" value="hypothetical protein PF0899 domain"/>
    <property type="match status" value="1"/>
</dbReference>
<comment type="subcellular location">
    <subcellularLocation>
        <location evidence="1">Encapsulin nanocompartment</location>
    </subcellularLocation>
</comment>
<comment type="similarity">
    <text evidence="2">Belongs to the encapsulin family. Family 1 subfamily.</text>
</comment>
<proteinExistence type="inferred from homology"/>
<keyword evidence="5" id="KW-1185">Reference proteome</keyword>
<evidence type="ECO:0000256" key="2">
    <source>
        <dbReference type="ARBA" id="ARBA00033743"/>
    </source>
</evidence>
<dbReference type="NCBIfam" id="NF041155">
    <property type="entry name" value="encap_f1"/>
    <property type="match status" value="1"/>
</dbReference>
<dbReference type="PANTHER" id="PTHR37165">
    <property type="entry name" value="PEPTIDASE U56 FAMILY"/>
    <property type="match status" value="1"/>
</dbReference>
<dbReference type="GO" id="GO:0140737">
    <property type="term" value="C:encapsulin nanocompartment"/>
    <property type="evidence" value="ECO:0007669"/>
    <property type="project" value="UniProtKB-SubCell"/>
</dbReference>
<dbReference type="InterPro" id="IPR051429">
    <property type="entry name" value="Encapsulin_nc"/>
</dbReference>
<evidence type="ECO:0000313" key="4">
    <source>
        <dbReference type="EMBL" id="PWD99824.1"/>
    </source>
</evidence>
<name>A0A2U2B9U8_9BACT</name>
<evidence type="ECO:0000256" key="3">
    <source>
        <dbReference type="ARBA" id="ARBA00033787"/>
    </source>
</evidence>
<evidence type="ECO:0000256" key="1">
    <source>
        <dbReference type="ARBA" id="ARBA00033738"/>
    </source>
</evidence>
<dbReference type="PANTHER" id="PTHR37165:SF1">
    <property type="entry name" value="TYPE 1 ENCAPSULIN SHELL PROTEIN"/>
    <property type="match status" value="1"/>
</dbReference>
<dbReference type="SUPFAM" id="SSF56563">
    <property type="entry name" value="Major capsid protein gp5"/>
    <property type="match status" value="1"/>
</dbReference>
<organism evidence="4 5">
    <name type="scientific">Marinilabilia rubra</name>
    <dbReference type="NCBI Taxonomy" id="2162893"/>
    <lineage>
        <taxon>Bacteria</taxon>
        <taxon>Pseudomonadati</taxon>
        <taxon>Bacteroidota</taxon>
        <taxon>Bacteroidia</taxon>
        <taxon>Marinilabiliales</taxon>
        <taxon>Marinilabiliaceae</taxon>
        <taxon>Marinilabilia</taxon>
    </lineage>
</organism>
<dbReference type="InterPro" id="IPR007544">
    <property type="entry name" value="ENCAP"/>
</dbReference>